<dbReference type="RefSeq" id="WP_241349615.1">
    <property type="nucleotide sequence ID" value="NZ_JAKZGP010000067.1"/>
</dbReference>
<sequence>MKTKNRNVTPEMAIRVYKRHGMEINHKQAEGILDFLYKMAEIAVQQVCKEEDDINKNTSGNENSDSIHQGKHRRTSRQRVFSAASGRNTEKIQPA</sequence>
<dbReference type="Proteomes" id="UP001165489">
    <property type="component" value="Unassembled WGS sequence"/>
</dbReference>
<feature type="region of interest" description="Disordered" evidence="1">
    <location>
        <begin position="53"/>
        <end position="95"/>
    </location>
</feature>
<evidence type="ECO:0000313" key="2">
    <source>
        <dbReference type="EMBL" id="MCH7411265.1"/>
    </source>
</evidence>
<dbReference type="EMBL" id="JAKZGP010000067">
    <property type="protein sequence ID" value="MCH7411265.1"/>
    <property type="molecule type" value="Genomic_DNA"/>
</dbReference>
<protein>
    <submittedName>
        <fullName evidence="2">Uncharacterized protein</fullName>
    </submittedName>
</protein>
<name>A0ABS9V5M2_9BACT</name>
<organism evidence="2 3">
    <name type="scientific">Belliella filtrata</name>
    <dbReference type="NCBI Taxonomy" id="2923435"/>
    <lineage>
        <taxon>Bacteria</taxon>
        <taxon>Pseudomonadati</taxon>
        <taxon>Bacteroidota</taxon>
        <taxon>Cytophagia</taxon>
        <taxon>Cytophagales</taxon>
        <taxon>Cyclobacteriaceae</taxon>
        <taxon>Belliella</taxon>
    </lineage>
</organism>
<evidence type="ECO:0000313" key="3">
    <source>
        <dbReference type="Proteomes" id="UP001165489"/>
    </source>
</evidence>
<evidence type="ECO:0000256" key="1">
    <source>
        <dbReference type="SAM" id="MobiDB-lite"/>
    </source>
</evidence>
<keyword evidence="3" id="KW-1185">Reference proteome</keyword>
<comment type="caution">
    <text evidence="2">The sequence shown here is derived from an EMBL/GenBank/DDBJ whole genome shotgun (WGS) entry which is preliminary data.</text>
</comment>
<reference evidence="2" key="1">
    <citation type="submission" date="2022-03" db="EMBL/GenBank/DDBJ databases">
        <title>De novo assembled genomes of Belliella spp. (Cyclobacteriaceae) strains.</title>
        <authorList>
            <person name="Szabo A."/>
            <person name="Korponai K."/>
            <person name="Felfoldi T."/>
        </authorList>
    </citation>
    <scope>NUCLEOTIDE SEQUENCE</scope>
    <source>
        <strain evidence="2">DSM 111904</strain>
    </source>
</reference>
<gene>
    <name evidence="2" type="ORF">MM239_17855</name>
</gene>
<feature type="compositionally biased region" description="Polar residues" evidence="1">
    <location>
        <begin position="56"/>
        <end position="67"/>
    </location>
</feature>
<proteinExistence type="predicted"/>
<accession>A0ABS9V5M2</accession>